<proteinExistence type="predicted"/>
<dbReference type="EMBL" id="CAJVQC010021958">
    <property type="protein sequence ID" value="CAG8715800.1"/>
    <property type="molecule type" value="Genomic_DNA"/>
</dbReference>
<feature type="non-terminal residue" evidence="1">
    <location>
        <position position="1"/>
    </location>
</feature>
<organism evidence="1 2">
    <name type="scientific">Racocetra persica</name>
    <dbReference type="NCBI Taxonomy" id="160502"/>
    <lineage>
        <taxon>Eukaryota</taxon>
        <taxon>Fungi</taxon>
        <taxon>Fungi incertae sedis</taxon>
        <taxon>Mucoromycota</taxon>
        <taxon>Glomeromycotina</taxon>
        <taxon>Glomeromycetes</taxon>
        <taxon>Diversisporales</taxon>
        <taxon>Gigasporaceae</taxon>
        <taxon>Racocetra</taxon>
    </lineage>
</organism>
<gene>
    <name evidence="1" type="ORF">RPERSI_LOCUS10885</name>
</gene>
<accession>A0ACA9PSG6</accession>
<keyword evidence="2" id="KW-1185">Reference proteome</keyword>
<comment type="caution">
    <text evidence="1">The sequence shown here is derived from an EMBL/GenBank/DDBJ whole genome shotgun (WGS) entry which is preliminary data.</text>
</comment>
<evidence type="ECO:0000313" key="2">
    <source>
        <dbReference type="Proteomes" id="UP000789920"/>
    </source>
</evidence>
<name>A0ACA9PSG6_9GLOM</name>
<dbReference type="Proteomes" id="UP000789920">
    <property type="component" value="Unassembled WGS sequence"/>
</dbReference>
<reference evidence="1" key="1">
    <citation type="submission" date="2021-06" db="EMBL/GenBank/DDBJ databases">
        <authorList>
            <person name="Kallberg Y."/>
            <person name="Tangrot J."/>
            <person name="Rosling A."/>
        </authorList>
    </citation>
    <scope>NUCLEOTIDE SEQUENCE</scope>
    <source>
        <strain evidence="1">MA461A</strain>
    </source>
</reference>
<sequence>LNNTLYTIDFQHLPHFRVSNIFMPILQKSVGEKTQFILTKTHKLQLLEENKVDNKVESQPAIVNLFMTKHRGWPSKRFKSALEQTANSQKNIHNPNSTNVNNSQRNQNKYANCENYGHNVRTCNLAS</sequence>
<protein>
    <submittedName>
        <fullName evidence="1">26766_t:CDS:1</fullName>
    </submittedName>
</protein>
<evidence type="ECO:0000313" key="1">
    <source>
        <dbReference type="EMBL" id="CAG8715800.1"/>
    </source>
</evidence>